<dbReference type="SUPFAM" id="SSF53067">
    <property type="entry name" value="Actin-like ATPase domain"/>
    <property type="match status" value="1"/>
</dbReference>
<proteinExistence type="inferred from homology"/>
<dbReference type="PANTHER" id="PTHR18964">
    <property type="entry name" value="ROK (REPRESSOR, ORF, KINASE) FAMILY"/>
    <property type="match status" value="1"/>
</dbReference>
<comment type="similarity">
    <text evidence="1">Belongs to the ROK (NagC/XylR) family.</text>
</comment>
<dbReference type="OrthoDB" id="8595273at2"/>
<dbReference type="InterPro" id="IPR036390">
    <property type="entry name" value="WH_DNA-bd_sf"/>
</dbReference>
<dbReference type="SUPFAM" id="SSF46785">
    <property type="entry name" value="Winged helix' DNA-binding domain"/>
    <property type="match status" value="1"/>
</dbReference>
<dbReference type="KEGG" id="pbh:AAW51_3235"/>
<dbReference type="Gene3D" id="1.10.10.10">
    <property type="entry name" value="Winged helix-like DNA-binding domain superfamily/Winged helix DNA-binding domain"/>
    <property type="match status" value="1"/>
</dbReference>
<dbReference type="GO" id="GO:0003677">
    <property type="term" value="F:DNA binding"/>
    <property type="evidence" value="ECO:0007669"/>
    <property type="project" value="InterPro"/>
</dbReference>
<feature type="domain" description="HTH iclR-type" evidence="2">
    <location>
        <begin position="18"/>
        <end position="58"/>
    </location>
</feature>
<accession>A0A0G3BRE2</accession>
<dbReference type="Proteomes" id="UP000035352">
    <property type="component" value="Chromosome"/>
</dbReference>
<sequence>MSITGDHRLLKRLNRMAVVRRVRQAPGSSRADLANATGLTKSTISLLTQELIDEGWLVELEIESPGLQARSTGRPPTPLTLDEHRLAFIGVDIGLGSATVVATNLVGKVLTEHTARLDTTAPEQVCREVATLIEARLASEALRQRTTVGIGIGVPGAVDERTGVLRFAPNIGWKDVALRDLLRAALAAGPAAGLPLYLQNDADVAALGEFEFGDPQVLEPLVFLGLGTGVGAGIVVNDRLLTGWGGFAGEVGHTVLDAAGPLCSCGRRGCAEAFIGLAAVTQAVLGTDQLPRTRDPSALLQSLPPAAFDADRAHRDPALRAALDRAGQHLGLLMQNLWAAFDPAVIVLGGPTCELGDSLLGPARERLERYAQEAGLQPPTVRQARFGRLAHAVGAAAAVIHYQVRPLSDAAMRGSAVAEPA</sequence>
<gene>
    <name evidence="3" type="ORF">AAW51_3235</name>
</gene>
<dbReference type="GO" id="GO:0006355">
    <property type="term" value="P:regulation of DNA-templated transcription"/>
    <property type="evidence" value="ECO:0007669"/>
    <property type="project" value="InterPro"/>
</dbReference>
<reference evidence="3 4" key="1">
    <citation type="submission" date="2015-05" db="EMBL/GenBank/DDBJ databases">
        <authorList>
            <person name="Tang B."/>
            <person name="Yu Y."/>
        </authorList>
    </citation>
    <scope>NUCLEOTIDE SEQUENCE [LARGE SCALE GENOMIC DNA]</scope>
    <source>
        <strain evidence="3 4">DSM 7029</strain>
    </source>
</reference>
<dbReference type="InterPro" id="IPR043129">
    <property type="entry name" value="ATPase_NBD"/>
</dbReference>
<dbReference type="InterPro" id="IPR049874">
    <property type="entry name" value="ROK_cs"/>
</dbReference>
<dbReference type="InterPro" id="IPR005471">
    <property type="entry name" value="Tscrpt_reg_IclR_N"/>
</dbReference>
<protein>
    <submittedName>
        <fullName evidence="3">Xylose-responsive transcription regulator, ROK family</fullName>
    </submittedName>
</protein>
<dbReference type="STRING" id="413882.AAW51_3235"/>
<evidence type="ECO:0000313" key="3">
    <source>
        <dbReference type="EMBL" id="AKJ29926.1"/>
    </source>
</evidence>
<dbReference type="RefSeq" id="WP_047195416.1">
    <property type="nucleotide sequence ID" value="NZ_CP011371.1"/>
</dbReference>
<name>A0A0G3BRE2_9BURK</name>
<dbReference type="InterPro" id="IPR000600">
    <property type="entry name" value="ROK"/>
</dbReference>
<dbReference type="PANTHER" id="PTHR18964:SF149">
    <property type="entry name" value="BIFUNCTIONAL UDP-N-ACETYLGLUCOSAMINE 2-EPIMERASE_N-ACETYLMANNOSAMINE KINASE"/>
    <property type="match status" value="1"/>
</dbReference>
<keyword evidence="4" id="KW-1185">Reference proteome</keyword>
<organism evidence="3 4">
    <name type="scientific">Caldimonas brevitalea</name>
    <dbReference type="NCBI Taxonomy" id="413882"/>
    <lineage>
        <taxon>Bacteria</taxon>
        <taxon>Pseudomonadati</taxon>
        <taxon>Pseudomonadota</taxon>
        <taxon>Betaproteobacteria</taxon>
        <taxon>Burkholderiales</taxon>
        <taxon>Sphaerotilaceae</taxon>
        <taxon>Caldimonas</taxon>
    </lineage>
</organism>
<dbReference type="Gene3D" id="3.30.420.40">
    <property type="match status" value="2"/>
</dbReference>
<evidence type="ECO:0000256" key="1">
    <source>
        <dbReference type="ARBA" id="ARBA00006479"/>
    </source>
</evidence>
<dbReference type="Pfam" id="PF00480">
    <property type="entry name" value="ROK"/>
    <property type="match status" value="1"/>
</dbReference>
<dbReference type="InterPro" id="IPR036388">
    <property type="entry name" value="WH-like_DNA-bd_sf"/>
</dbReference>
<dbReference type="Pfam" id="PF09339">
    <property type="entry name" value="HTH_IclR"/>
    <property type="match status" value="1"/>
</dbReference>
<dbReference type="PROSITE" id="PS01125">
    <property type="entry name" value="ROK"/>
    <property type="match status" value="1"/>
</dbReference>
<evidence type="ECO:0000259" key="2">
    <source>
        <dbReference type="Pfam" id="PF09339"/>
    </source>
</evidence>
<evidence type="ECO:0000313" key="4">
    <source>
        <dbReference type="Proteomes" id="UP000035352"/>
    </source>
</evidence>
<dbReference type="EMBL" id="CP011371">
    <property type="protein sequence ID" value="AKJ29926.1"/>
    <property type="molecule type" value="Genomic_DNA"/>
</dbReference>
<dbReference type="AlphaFoldDB" id="A0A0G3BRE2"/>